<name>A0A3M0J5A0_HIRRU</name>
<proteinExistence type="inferred from homology"/>
<evidence type="ECO:0000313" key="5">
    <source>
        <dbReference type="EMBL" id="RMB95520.1"/>
    </source>
</evidence>
<dbReference type="GO" id="GO:0004523">
    <property type="term" value="F:RNA-DNA hybrid ribonuclease activity"/>
    <property type="evidence" value="ECO:0007669"/>
    <property type="project" value="UniProtKB-EC"/>
</dbReference>
<dbReference type="Proteomes" id="UP000269221">
    <property type="component" value="Unassembled WGS sequence"/>
</dbReference>
<dbReference type="AlphaFoldDB" id="A0A3M0J5A0"/>
<dbReference type="SUPFAM" id="SSF53098">
    <property type="entry name" value="Ribonuclease H-like"/>
    <property type="match status" value="1"/>
</dbReference>
<dbReference type="OrthoDB" id="8949317at2759"/>
<dbReference type="Gene3D" id="3.10.20.370">
    <property type="match status" value="2"/>
</dbReference>
<dbReference type="Pfam" id="PF17919">
    <property type="entry name" value="RT_RNaseH_2"/>
    <property type="match status" value="2"/>
</dbReference>
<dbReference type="GO" id="GO:0003676">
    <property type="term" value="F:nucleic acid binding"/>
    <property type="evidence" value="ECO:0007669"/>
    <property type="project" value="InterPro"/>
</dbReference>
<dbReference type="InterPro" id="IPR043502">
    <property type="entry name" value="DNA/RNA_pol_sf"/>
</dbReference>
<dbReference type="Gene3D" id="3.30.70.270">
    <property type="match status" value="2"/>
</dbReference>
<comment type="similarity">
    <text evidence="1">Belongs to the beta type-B retroviral polymerase family. HERV class-II K(HML-2) pol subfamily.</text>
</comment>
<organism evidence="5 6">
    <name type="scientific">Hirundo rustica rustica</name>
    <dbReference type="NCBI Taxonomy" id="333673"/>
    <lineage>
        <taxon>Eukaryota</taxon>
        <taxon>Metazoa</taxon>
        <taxon>Chordata</taxon>
        <taxon>Craniata</taxon>
        <taxon>Vertebrata</taxon>
        <taxon>Euteleostomi</taxon>
        <taxon>Archelosauria</taxon>
        <taxon>Archosauria</taxon>
        <taxon>Dinosauria</taxon>
        <taxon>Saurischia</taxon>
        <taxon>Theropoda</taxon>
        <taxon>Coelurosauria</taxon>
        <taxon>Aves</taxon>
        <taxon>Neognathae</taxon>
        <taxon>Neoaves</taxon>
        <taxon>Telluraves</taxon>
        <taxon>Australaves</taxon>
        <taxon>Passeriformes</taxon>
        <taxon>Sylvioidea</taxon>
        <taxon>Hirundinidae</taxon>
        <taxon>Hirundo</taxon>
    </lineage>
</organism>
<dbReference type="InterPro" id="IPR051320">
    <property type="entry name" value="Viral_Replic_Matur_Polypro"/>
</dbReference>
<dbReference type="Gene3D" id="1.10.287.210">
    <property type="match status" value="1"/>
</dbReference>
<feature type="domain" description="RNase H type-1" evidence="4">
    <location>
        <begin position="182"/>
        <end position="330"/>
    </location>
</feature>
<dbReference type="Gene3D" id="3.30.420.10">
    <property type="entry name" value="Ribonuclease H-like superfamily/Ribonuclease H"/>
    <property type="match status" value="1"/>
</dbReference>
<evidence type="ECO:0000313" key="6">
    <source>
        <dbReference type="Proteomes" id="UP000269221"/>
    </source>
</evidence>
<accession>A0A3M0J5A0</accession>
<evidence type="ECO:0000259" key="3">
    <source>
        <dbReference type="PROSITE" id="PS50878"/>
    </source>
</evidence>
<evidence type="ECO:0000256" key="2">
    <source>
        <dbReference type="ARBA" id="ARBA00012180"/>
    </source>
</evidence>
<dbReference type="InterPro" id="IPR043128">
    <property type="entry name" value="Rev_trsase/Diguanyl_cyclase"/>
</dbReference>
<reference evidence="5 6" key="1">
    <citation type="submission" date="2018-07" db="EMBL/GenBank/DDBJ databases">
        <title>A high quality draft genome assembly of the barn swallow (H. rustica rustica).</title>
        <authorList>
            <person name="Formenti G."/>
            <person name="Chiara M."/>
            <person name="Poveda L."/>
            <person name="Francoijs K.-J."/>
            <person name="Bonisoli-Alquati A."/>
            <person name="Canova L."/>
            <person name="Gianfranceschi L."/>
            <person name="Horner D.S."/>
            <person name="Saino N."/>
        </authorList>
    </citation>
    <scope>NUCLEOTIDE SEQUENCE [LARGE SCALE GENOMIC DNA]</scope>
    <source>
        <strain evidence="5">Chelidonia</strain>
        <tissue evidence="5">Blood</tissue>
    </source>
</reference>
<gene>
    <name evidence="5" type="ORF">DUI87_27630</name>
</gene>
<dbReference type="Gene3D" id="3.10.10.10">
    <property type="entry name" value="HIV Type 1 Reverse Transcriptase, subunit A, domain 1"/>
    <property type="match status" value="1"/>
</dbReference>
<evidence type="ECO:0000259" key="4">
    <source>
        <dbReference type="PROSITE" id="PS50879"/>
    </source>
</evidence>
<dbReference type="Pfam" id="PF00078">
    <property type="entry name" value="RVT_1"/>
    <property type="match status" value="1"/>
</dbReference>
<dbReference type="EMBL" id="QRBI01000184">
    <property type="protein sequence ID" value="RMB95520.1"/>
    <property type="molecule type" value="Genomic_DNA"/>
</dbReference>
<dbReference type="InterPro" id="IPR036397">
    <property type="entry name" value="RNaseH_sf"/>
</dbReference>
<dbReference type="GO" id="GO:0006259">
    <property type="term" value="P:DNA metabolic process"/>
    <property type="evidence" value="ECO:0007669"/>
    <property type="project" value="UniProtKB-ARBA"/>
</dbReference>
<protein>
    <recommendedName>
        <fullName evidence="2">ribonuclease H</fullName>
        <ecNumber evidence="2">3.1.26.4</ecNumber>
    </recommendedName>
</protein>
<dbReference type="PANTHER" id="PTHR33064">
    <property type="entry name" value="POL PROTEIN"/>
    <property type="match status" value="1"/>
</dbReference>
<dbReference type="InterPro" id="IPR000477">
    <property type="entry name" value="RT_dom"/>
</dbReference>
<keyword evidence="6" id="KW-1185">Reference proteome</keyword>
<sequence>MNWTESDEKQLQDLKEKLSSAPVLSLPDLKKEFDLFVNTEKGIAYGVLTQEWGGYRKPVAFLSKLLDPVARGWPACLQAVAAAAILIEEAQKLTLQGKIKIHTPHDLKTILSQRAQKWLTDSRILKYEIILINTDNLELTTSKSLNPAQFLSGEPTEEIEHHCLELIDMQTKVREDLEDTPLPYGRVLFTDGSSRVVEGKRTSGYSVIEGEKMEVLEKGKLPSNWSAQCCEIYALKRGLDLLKDDRGTIYTDSRYAFGIVHTFGKIWEGRGYLNSKGKDLIHTELIKSVLKSLQKPVEIAVVHIKGHQKGNMPEIRGNQLAEKTAREAALEPGEPVKILKLEEIPRKEKEEIEQVFSEKEQKAIKELGLHQGEHGPFETREDYWEAPNHLFWICGDTAYTKLPGDWSGSCTIGIIKPAFFLLPKRLGAHLGVPVYDNLGKVERKKRDTLTIGGDQKWKGKIWTPEEIIKTYGPATWAQDESWGYRTPIYMLNRIIRLQAVLEMVSNRTALALDHISDQLTQTRAVIYQIRLAVDYLLADEGGICGKFNSSECCLEIDDKSAVIKIKWTPLMDTNWWNSFWSFKGDWWKKAGFMIICSITGLMFLPCLIPFLIRTITSTVQASIQIPKATSQKQTKMMVIESQGPEHENAKEIYEKFQKCRKIYFQEEEKPDGSYRLVQDLREVNKRTQSRYPVVANPYTPLSKVPPQHQWFSVVDLKDAFWACPLPKESRDIFAFEWEDPKTGRKQQLRWTKLPQGFTESPNLFGQALEKILQAFSTPPRIQIIQYVDDLLLFGEDEVEVREATIKLLNFLGEKGLRVSKGKLQFVEPEVKYLGHLISKGSRRLSPKRIAGILSLPPPSSKREIRKLLGLLGHCRLWIEGYTQAVKFLYEKLTEGDNIKWTKEDDDKLEKLKLKLASIPALSLPSLEKPFHLYVNVEKGVAHGVLVQEWGGVKRPVAYLSKMLDPVSHGWPVCIQAIAATAILVEESCKLTFGGKLIVCTPHAVRNVLNQKAEKWLTDSRLLKYEAILIDSDDLTLEVNRSLNPAQFLYGEPADNLIHNCLEIIQYQAKVRGDLEEQALSEGEIIYVDGSSRCRQGKGCQVMK</sequence>
<comment type="caution">
    <text evidence="5">The sequence shown here is derived from an EMBL/GenBank/DDBJ whole genome shotgun (WGS) entry which is preliminary data.</text>
</comment>
<dbReference type="PANTHER" id="PTHR33064:SF37">
    <property type="entry name" value="RIBONUCLEASE H"/>
    <property type="match status" value="1"/>
</dbReference>
<dbReference type="SUPFAM" id="SSF58069">
    <property type="entry name" value="Virus ectodomain"/>
    <property type="match status" value="1"/>
</dbReference>
<dbReference type="EC" id="3.1.26.4" evidence="2"/>
<dbReference type="Pfam" id="PF00075">
    <property type="entry name" value="RNase_H"/>
    <property type="match status" value="1"/>
</dbReference>
<dbReference type="PROSITE" id="PS50879">
    <property type="entry name" value="RNASE_H_1"/>
    <property type="match status" value="1"/>
</dbReference>
<dbReference type="PROSITE" id="PS50878">
    <property type="entry name" value="RT_POL"/>
    <property type="match status" value="1"/>
</dbReference>
<dbReference type="STRING" id="333673.A0A3M0J5A0"/>
<dbReference type="SUPFAM" id="SSF56672">
    <property type="entry name" value="DNA/RNA polymerases"/>
    <property type="match status" value="2"/>
</dbReference>
<dbReference type="InterPro" id="IPR041577">
    <property type="entry name" value="RT_RNaseH_2"/>
</dbReference>
<evidence type="ECO:0000256" key="1">
    <source>
        <dbReference type="ARBA" id="ARBA00010879"/>
    </source>
</evidence>
<dbReference type="InterPro" id="IPR012337">
    <property type="entry name" value="RNaseH-like_sf"/>
</dbReference>
<feature type="domain" description="Reverse transcriptase" evidence="3">
    <location>
        <begin position="648"/>
        <end position="837"/>
    </location>
</feature>
<dbReference type="InterPro" id="IPR002156">
    <property type="entry name" value="RNaseH_domain"/>
</dbReference>